<feature type="coiled-coil region" evidence="1">
    <location>
        <begin position="108"/>
        <end position="135"/>
    </location>
</feature>
<sequence length="147" mass="17137">MASDKSRKKVAKKYGDMPDKWDDWHVRLPDPKDQIRVIDLYHKSGSMSKSEFVRARLLGEHFKVITVDKSAVEYYRKLSELTAQVHKIGVNYNQVVRLMRLYTAEKSIQALLRELISLTQELTALQEQAVSLTIDYRKREDKCPTPL</sequence>
<evidence type="ECO:0000313" key="2">
    <source>
        <dbReference type="EMBL" id="ATV27128.1"/>
    </source>
</evidence>
<evidence type="ECO:0000256" key="1">
    <source>
        <dbReference type="SAM" id="Coils"/>
    </source>
</evidence>
<dbReference type="AlphaFoldDB" id="A0A2D3L969"/>
<reference evidence="2 3" key="1">
    <citation type="submission" date="2017-11" db="EMBL/GenBank/DDBJ databases">
        <title>Genome sequencing of Prevotella intermedia KCOM 2837.</title>
        <authorList>
            <person name="Kook J.-K."/>
            <person name="Park S.-N."/>
            <person name="Lim Y.K."/>
        </authorList>
    </citation>
    <scope>NUCLEOTIDE SEQUENCE [LARGE SCALE GENOMIC DNA]</scope>
    <source>
        <strain evidence="2 3">KCOM 2837</strain>
    </source>
</reference>
<evidence type="ECO:0008006" key="4">
    <source>
        <dbReference type="Google" id="ProtNLM"/>
    </source>
</evidence>
<dbReference type="Proteomes" id="UP000229630">
    <property type="component" value="Chromosome 2"/>
</dbReference>
<evidence type="ECO:0000313" key="3">
    <source>
        <dbReference type="Proteomes" id="UP000229630"/>
    </source>
</evidence>
<keyword evidence="1" id="KW-0175">Coiled coil</keyword>
<gene>
    <name evidence="2" type="ORF">CTM62_09995</name>
</gene>
<dbReference type="EMBL" id="CP024724">
    <property type="protein sequence ID" value="ATV27128.1"/>
    <property type="molecule type" value="Genomic_DNA"/>
</dbReference>
<proteinExistence type="predicted"/>
<accession>A0A2D3L969</accession>
<dbReference type="RefSeq" id="WP_100019938.1">
    <property type="nucleotide sequence ID" value="NZ_CP024724.1"/>
</dbReference>
<organism evidence="2 3">
    <name type="scientific">Prevotella intermedia</name>
    <dbReference type="NCBI Taxonomy" id="28131"/>
    <lineage>
        <taxon>Bacteria</taxon>
        <taxon>Pseudomonadati</taxon>
        <taxon>Bacteroidota</taxon>
        <taxon>Bacteroidia</taxon>
        <taxon>Bacteroidales</taxon>
        <taxon>Prevotellaceae</taxon>
        <taxon>Prevotella</taxon>
    </lineage>
</organism>
<name>A0A2D3L969_PREIN</name>
<protein>
    <recommendedName>
        <fullName evidence="4">MobA protein</fullName>
    </recommendedName>
</protein>
<dbReference type="Pfam" id="PF19514">
    <property type="entry name" value="MobC_2"/>
    <property type="match status" value="1"/>
</dbReference>
<dbReference type="InterPro" id="IPR045788">
    <property type="entry name" value="MobC_2"/>
</dbReference>